<dbReference type="InterPro" id="IPR003447">
    <property type="entry name" value="FEMABX"/>
</dbReference>
<dbReference type="Gene3D" id="1.20.58.90">
    <property type="match status" value="1"/>
</dbReference>
<dbReference type="InterPro" id="IPR050644">
    <property type="entry name" value="PG_Glycine_Bridge_Synth"/>
</dbReference>
<evidence type="ECO:0000256" key="4">
    <source>
        <dbReference type="ARBA" id="ARBA00022960"/>
    </source>
</evidence>
<evidence type="ECO:0000313" key="9">
    <source>
        <dbReference type="Proteomes" id="UP000003245"/>
    </source>
</evidence>
<evidence type="ECO:0000256" key="7">
    <source>
        <dbReference type="ARBA" id="ARBA00023316"/>
    </source>
</evidence>
<keyword evidence="9" id="KW-1185">Reference proteome</keyword>
<dbReference type="GO" id="GO:0016755">
    <property type="term" value="F:aminoacyltransferase activity"/>
    <property type="evidence" value="ECO:0007669"/>
    <property type="project" value="InterPro"/>
</dbReference>
<dbReference type="PANTHER" id="PTHR36174">
    <property type="entry name" value="LIPID II:GLYCINE GLYCYLTRANSFERASE"/>
    <property type="match status" value="1"/>
</dbReference>
<dbReference type="EMBL" id="AICP01000075">
    <property type="protein sequence ID" value="EID18799.1"/>
    <property type="molecule type" value="Genomic_DNA"/>
</dbReference>
<keyword evidence="2" id="KW-0963">Cytoplasm</keyword>
<dbReference type="GO" id="GO:0009252">
    <property type="term" value="P:peptidoglycan biosynthetic process"/>
    <property type="evidence" value="ECO:0007669"/>
    <property type="project" value="UniProtKB-KW"/>
</dbReference>
<keyword evidence="5" id="KW-0573">Peptidoglycan synthesis</keyword>
<organism evidence="8 9">
    <name type="scientific">Streptococcus anginosus subsp. whileyi CCUG 39159</name>
    <dbReference type="NCBI Taxonomy" id="1095729"/>
    <lineage>
        <taxon>Bacteria</taxon>
        <taxon>Bacillati</taxon>
        <taxon>Bacillota</taxon>
        <taxon>Bacilli</taxon>
        <taxon>Lactobacillales</taxon>
        <taxon>Streptococcaceae</taxon>
        <taxon>Streptococcus</taxon>
        <taxon>Streptococcus anginosus group</taxon>
    </lineage>
</organism>
<proteinExistence type="inferred from homology"/>
<dbReference type="PROSITE" id="PS51191">
    <property type="entry name" value="FEMABX"/>
    <property type="match status" value="1"/>
</dbReference>
<dbReference type="AlphaFoldDB" id="I0S5Z6"/>
<keyword evidence="4" id="KW-0133">Cell shape</keyword>
<dbReference type="PANTHER" id="PTHR36174:SF2">
    <property type="entry name" value="AMINOACYLTRANSFERASE FEMA"/>
    <property type="match status" value="1"/>
</dbReference>
<evidence type="ECO:0000256" key="1">
    <source>
        <dbReference type="ARBA" id="ARBA00009943"/>
    </source>
</evidence>
<comment type="similarity">
    <text evidence="1">Belongs to the FemABX family.</text>
</comment>
<accession>I0S5Z6</accession>
<evidence type="ECO:0000256" key="6">
    <source>
        <dbReference type="ARBA" id="ARBA00023315"/>
    </source>
</evidence>
<dbReference type="Gene3D" id="3.40.630.30">
    <property type="match status" value="2"/>
</dbReference>
<dbReference type="GO" id="GO:0071555">
    <property type="term" value="P:cell wall organization"/>
    <property type="evidence" value="ECO:0007669"/>
    <property type="project" value="UniProtKB-KW"/>
</dbReference>
<evidence type="ECO:0000256" key="2">
    <source>
        <dbReference type="ARBA" id="ARBA00022490"/>
    </source>
</evidence>
<dbReference type="InterPro" id="IPR016181">
    <property type="entry name" value="Acyl_CoA_acyltransferase"/>
</dbReference>
<dbReference type="Proteomes" id="UP000003245">
    <property type="component" value="Unassembled WGS sequence"/>
</dbReference>
<name>I0S5Z6_STRAP</name>
<keyword evidence="7" id="KW-0961">Cell wall biogenesis/degradation</keyword>
<evidence type="ECO:0000256" key="5">
    <source>
        <dbReference type="ARBA" id="ARBA00022984"/>
    </source>
</evidence>
<dbReference type="PATRIC" id="fig|1095729.3.peg.2176"/>
<reference evidence="8 9" key="1">
    <citation type="submission" date="2012-01" db="EMBL/GenBank/DDBJ databases">
        <authorList>
            <person name="Harkins D.M."/>
            <person name="Madupu R."/>
            <person name="Durkin A.S."/>
            <person name="Torralba M."/>
            <person name="Methe B."/>
            <person name="Sutton G.G."/>
            <person name="Nelson K.E."/>
        </authorList>
    </citation>
    <scope>NUCLEOTIDE SEQUENCE [LARGE SCALE GENOMIC DNA]</scope>
    <source>
        <strain evidence="8 9">CCUG 39159</strain>
    </source>
</reference>
<gene>
    <name evidence="8" type="ORF">HMPREF1043_0672</name>
</gene>
<evidence type="ECO:0000256" key="3">
    <source>
        <dbReference type="ARBA" id="ARBA00022679"/>
    </source>
</evidence>
<protein>
    <submittedName>
        <fullName evidence="8">FemAB family protein</fullName>
    </submittedName>
</protein>
<comment type="caution">
    <text evidence="8">The sequence shown here is derived from an EMBL/GenBank/DDBJ whole genome shotgun (WGS) entry which is preliminary data.</text>
</comment>
<dbReference type="SUPFAM" id="SSF55729">
    <property type="entry name" value="Acyl-CoA N-acyltransferases (Nat)"/>
    <property type="match status" value="2"/>
</dbReference>
<evidence type="ECO:0000313" key="8">
    <source>
        <dbReference type="EMBL" id="EID18799.1"/>
    </source>
</evidence>
<dbReference type="Pfam" id="PF02388">
    <property type="entry name" value="FemAB"/>
    <property type="match status" value="1"/>
</dbReference>
<keyword evidence="6" id="KW-0012">Acyltransferase</keyword>
<keyword evidence="3" id="KW-0808">Transferase</keyword>
<dbReference type="GO" id="GO:0008360">
    <property type="term" value="P:regulation of cell shape"/>
    <property type="evidence" value="ECO:0007669"/>
    <property type="project" value="UniProtKB-KW"/>
</dbReference>
<sequence length="282" mass="32988">MPLEIITKEAFKQHYQKAKRKSFIQSVEMSILLKKRGYNVEFIGFFDNNQLQVSALLFSTKMTGGLYLEINSGPVVTNYELLPKFYEELKIYAKQLNAIELVVKPYDIYQVFNSKGDPISTEKKELVSMLTNLNYQFDGLQKDYPGGEGDWHFVKDLDDLTEETLLKSFTKQGKSLVKKAKTFGIELHKLKRNELYKFKQITSSTSERRNYNDKTLDYYEKFYDSFGSNAEFIIASINFKNYLEHLQNNQNELSKKIKLLQDYLEENNHSSEKKTESISRTI</sequence>